<dbReference type="PRINTS" id="PR00413">
    <property type="entry name" value="HADHALOGNASE"/>
</dbReference>
<reference evidence="6" key="1">
    <citation type="submission" date="2016-10" db="EMBL/GenBank/DDBJ databases">
        <authorList>
            <person name="Varghese N."/>
            <person name="Submissions S."/>
        </authorList>
    </citation>
    <scope>NUCLEOTIDE SEQUENCE [LARGE SCALE GENOMIC DNA]</scope>
    <source>
        <strain evidence="6">JCM 2783</strain>
    </source>
</reference>
<dbReference type="SUPFAM" id="SSF56784">
    <property type="entry name" value="HAD-like"/>
    <property type="match status" value="1"/>
</dbReference>
<gene>
    <name evidence="5" type="ORF">SAMN05216372_108157</name>
</gene>
<dbReference type="SFLD" id="SFLDS00003">
    <property type="entry name" value="Haloacid_Dehalogenase"/>
    <property type="match status" value="1"/>
</dbReference>
<proteinExistence type="inferred from homology"/>
<dbReference type="EMBL" id="FOMO01000008">
    <property type="protein sequence ID" value="SFE09467.1"/>
    <property type="molecule type" value="Genomic_DNA"/>
</dbReference>
<dbReference type="Gene3D" id="3.40.50.1000">
    <property type="entry name" value="HAD superfamily/HAD-like"/>
    <property type="match status" value="1"/>
</dbReference>
<keyword evidence="6" id="KW-1185">Reference proteome</keyword>
<evidence type="ECO:0000256" key="4">
    <source>
        <dbReference type="ARBA" id="ARBA00022842"/>
    </source>
</evidence>
<sequence>MPPKPPIELLICDCDGVLIDSEIIAEHHLHSALAEHYPAHELEVVLAGTFGLQTADIIARAEAHFGKPLPEGFLEKNRAITKALVREQGQPIAGVREALMQIDLPLAVASNSNADALAFALQRCELTERVTVGAFSADQVERPKPAPDLYLLAAERAGVDPSRCLVVEDSATGATAALTAGMQVIGFLGASHIPPEHGETLRQLGVHHLIGRMSELPALVERLRHGSD</sequence>
<evidence type="ECO:0000256" key="1">
    <source>
        <dbReference type="ARBA" id="ARBA00001946"/>
    </source>
</evidence>
<evidence type="ECO:0000256" key="3">
    <source>
        <dbReference type="ARBA" id="ARBA00022723"/>
    </source>
</evidence>
<protein>
    <submittedName>
        <fullName evidence="5">Haloacid dehalogenase superfamily, subfamily IA, variant 3 with third motif having DD or ED</fullName>
    </submittedName>
</protein>
<accession>A0A1I1XQ70</accession>
<organism evidence="5 6">
    <name type="scientific">Pseudomonas straminea</name>
    <dbReference type="NCBI Taxonomy" id="47882"/>
    <lineage>
        <taxon>Bacteria</taxon>
        <taxon>Pseudomonadati</taxon>
        <taxon>Pseudomonadota</taxon>
        <taxon>Gammaproteobacteria</taxon>
        <taxon>Pseudomonadales</taxon>
        <taxon>Pseudomonadaceae</taxon>
        <taxon>Phytopseudomonas</taxon>
    </lineage>
</organism>
<dbReference type="InterPro" id="IPR051600">
    <property type="entry name" value="Beta-PGM-like"/>
</dbReference>
<dbReference type="PANTHER" id="PTHR46193">
    <property type="entry name" value="6-PHOSPHOGLUCONATE PHOSPHATASE"/>
    <property type="match status" value="1"/>
</dbReference>
<name>A0A1I1XQ70_PSEOC</name>
<keyword evidence="4" id="KW-0460">Magnesium</keyword>
<dbReference type="Gene3D" id="1.10.150.240">
    <property type="entry name" value="Putative phosphatase, domain 2"/>
    <property type="match status" value="1"/>
</dbReference>
<dbReference type="RefSeq" id="WP_093506181.1">
    <property type="nucleotide sequence ID" value="NZ_BSSG01000008.1"/>
</dbReference>
<evidence type="ECO:0000256" key="2">
    <source>
        <dbReference type="ARBA" id="ARBA00006171"/>
    </source>
</evidence>
<dbReference type="Pfam" id="PF00702">
    <property type="entry name" value="Hydrolase"/>
    <property type="match status" value="1"/>
</dbReference>
<dbReference type="NCBIfam" id="TIGR01509">
    <property type="entry name" value="HAD-SF-IA-v3"/>
    <property type="match status" value="1"/>
</dbReference>
<dbReference type="InterPro" id="IPR006439">
    <property type="entry name" value="HAD-SF_hydro_IA"/>
</dbReference>
<dbReference type="InterPro" id="IPR023214">
    <property type="entry name" value="HAD_sf"/>
</dbReference>
<comment type="cofactor">
    <cofactor evidence="1">
        <name>Mg(2+)</name>
        <dbReference type="ChEBI" id="CHEBI:18420"/>
    </cofactor>
</comment>
<dbReference type="AlphaFoldDB" id="A0A1I1XQ70"/>
<dbReference type="PANTHER" id="PTHR46193:SF10">
    <property type="entry name" value="6-PHOSPHOGLUCONATE PHOSPHATASE"/>
    <property type="match status" value="1"/>
</dbReference>
<dbReference type="GO" id="GO:0046872">
    <property type="term" value="F:metal ion binding"/>
    <property type="evidence" value="ECO:0007669"/>
    <property type="project" value="UniProtKB-KW"/>
</dbReference>
<evidence type="ECO:0000313" key="6">
    <source>
        <dbReference type="Proteomes" id="UP000243950"/>
    </source>
</evidence>
<dbReference type="InterPro" id="IPR036412">
    <property type="entry name" value="HAD-like_sf"/>
</dbReference>
<evidence type="ECO:0000313" key="5">
    <source>
        <dbReference type="EMBL" id="SFE09467.1"/>
    </source>
</evidence>
<dbReference type="Proteomes" id="UP000243950">
    <property type="component" value="Unassembled WGS sequence"/>
</dbReference>
<dbReference type="SFLD" id="SFLDG01129">
    <property type="entry name" value="C1.5:_HAD__Beta-PGM__Phosphata"/>
    <property type="match status" value="1"/>
</dbReference>
<dbReference type="GO" id="GO:0003824">
    <property type="term" value="F:catalytic activity"/>
    <property type="evidence" value="ECO:0007669"/>
    <property type="project" value="UniProtKB-ARBA"/>
</dbReference>
<comment type="similarity">
    <text evidence="2">Belongs to the HAD-like hydrolase superfamily. CbbY/CbbZ/Gph/YieH family.</text>
</comment>
<keyword evidence="3" id="KW-0479">Metal-binding</keyword>
<dbReference type="InterPro" id="IPR023198">
    <property type="entry name" value="PGP-like_dom2"/>
</dbReference>